<dbReference type="GO" id="GO:0005886">
    <property type="term" value="C:plasma membrane"/>
    <property type="evidence" value="ECO:0007669"/>
    <property type="project" value="TreeGrafter"/>
</dbReference>
<dbReference type="Proteomes" id="UP000738349">
    <property type="component" value="Unassembled WGS sequence"/>
</dbReference>
<feature type="transmembrane region" description="Helical" evidence="6">
    <location>
        <begin position="223"/>
        <end position="245"/>
    </location>
</feature>
<accession>A0A9P9FHN9</accession>
<gene>
    <name evidence="7" type="ORF">EDB81DRAFT_682565</name>
</gene>
<feature type="transmembrane region" description="Helical" evidence="6">
    <location>
        <begin position="104"/>
        <end position="123"/>
    </location>
</feature>
<evidence type="ECO:0000313" key="8">
    <source>
        <dbReference type="Proteomes" id="UP000738349"/>
    </source>
</evidence>
<proteinExistence type="predicted"/>
<feature type="transmembrane region" description="Helical" evidence="6">
    <location>
        <begin position="278"/>
        <end position="301"/>
    </location>
</feature>
<evidence type="ECO:0000256" key="6">
    <source>
        <dbReference type="SAM" id="Phobius"/>
    </source>
</evidence>
<feature type="transmembrane region" description="Helical" evidence="6">
    <location>
        <begin position="191"/>
        <end position="211"/>
    </location>
</feature>
<dbReference type="GO" id="GO:0022857">
    <property type="term" value="F:transmembrane transporter activity"/>
    <property type="evidence" value="ECO:0007669"/>
    <property type="project" value="InterPro"/>
</dbReference>
<feature type="transmembrane region" description="Helical" evidence="6">
    <location>
        <begin position="417"/>
        <end position="435"/>
    </location>
</feature>
<feature type="transmembrane region" description="Helical" evidence="6">
    <location>
        <begin position="441"/>
        <end position="465"/>
    </location>
</feature>
<keyword evidence="2 6" id="KW-0812">Transmembrane</keyword>
<sequence>MATINSMSQPVAEIHPNVTAEIEKQLSGHNVNVLDDEKPELSDDEINKQEGVKRVEAITTVWTKQVLVVMFILLCLVSFTDQLMQSVQGSLVAYITSAFNQHGLLATTSIVATIIGGVCNLTIAKVIDIWGRVEGFLFALLLVSIGMIMKATSYNVEMYAAAHTLYWVGHLALGYIITIILADITSLRNRIIMFGLNSTPIICTTFAGPKIADLFYTNLNFRWAFGAFLIIQIVFCIPVAIIFLWSKRKAVARGIYPKNNTDRTFWESVKYYFVQFDVVGMFLTVFGFSLLLLPFSLVSYAPHGWKTGYIIAMIILGVVLLAAFAVWEKYFSPVPYIPFKFLKDRTILGACLIYGLMFCSIFCWDAYYYSYLQVVHGLTITTSGYVLNSFSLTSAIIGPFVGLGIRHLGTFKWPSFAMMPFAILGVGLLIHFRTADSATGYLVMCQVFNGIYSGVWALTCQLAIMSCVTHQEIAVSIALFGLFGSIGAAMGFAIAGALWTNIFPVQLLARLPEDSKDLMPTIYGDIVVQMSYPVGSEIRNAINDAYADVQRKMVITGICFIPLCLGCILMWRNINVRKLEEEKGHQNKGTIF</sequence>
<feature type="transmembrane region" description="Helical" evidence="6">
    <location>
        <begin position="135"/>
        <end position="153"/>
    </location>
</feature>
<evidence type="ECO:0000256" key="2">
    <source>
        <dbReference type="ARBA" id="ARBA00022692"/>
    </source>
</evidence>
<dbReference type="InterPro" id="IPR011701">
    <property type="entry name" value="MFS"/>
</dbReference>
<dbReference type="PANTHER" id="PTHR23501:SF107">
    <property type="entry name" value="TRANSPORTER, PUTATIVE (AFU_ORTHOLOGUE AFUA_7G04730)-RELATED"/>
    <property type="match status" value="1"/>
</dbReference>
<comment type="subcellular location">
    <subcellularLocation>
        <location evidence="1">Membrane</location>
        <topology evidence="1">Multi-pass membrane protein</topology>
    </subcellularLocation>
</comment>
<dbReference type="InterPro" id="IPR036259">
    <property type="entry name" value="MFS_trans_sf"/>
</dbReference>
<dbReference type="AlphaFoldDB" id="A0A9P9FHN9"/>
<dbReference type="PANTHER" id="PTHR23501">
    <property type="entry name" value="MAJOR FACILITATOR SUPERFAMILY"/>
    <property type="match status" value="1"/>
</dbReference>
<keyword evidence="3 6" id="KW-1133">Transmembrane helix</keyword>
<evidence type="ECO:0000256" key="5">
    <source>
        <dbReference type="ARBA" id="ARBA00023180"/>
    </source>
</evidence>
<reference evidence="7" key="1">
    <citation type="journal article" date="2021" name="Nat. Commun.">
        <title>Genetic determinants of endophytism in the Arabidopsis root mycobiome.</title>
        <authorList>
            <person name="Mesny F."/>
            <person name="Miyauchi S."/>
            <person name="Thiergart T."/>
            <person name="Pickel B."/>
            <person name="Atanasova L."/>
            <person name="Karlsson M."/>
            <person name="Huettel B."/>
            <person name="Barry K.W."/>
            <person name="Haridas S."/>
            <person name="Chen C."/>
            <person name="Bauer D."/>
            <person name="Andreopoulos W."/>
            <person name="Pangilinan J."/>
            <person name="LaButti K."/>
            <person name="Riley R."/>
            <person name="Lipzen A."/>
            <person name="Clum A."/>
            <person name="Drula E."/>
            <person name="Henrissat B."/>
            <person name="Kohler A."/>
            <person name="Grigoriev I.V."/>
            <person name="Martin F.M."/>
            <person name="Hacquard S."/>
        </authorList>
    </citation>
    <scope>NUCLEOTIDE SEQUENCE</scope>
    <source>
        <strain evidence="7">MPI-CAGE-AT-0147</strain>
    </source>
</reference>
<dbReference type="Gene3D" id="1.20.1250.20">
    <property type="entry name" value="MFS general substrate transporter like domains"/>
    <property type="match status" value="2"/>
</dbReference>
<feature type="transmembrane region" description="Helical" evidence="6">
    <location>
        <begin position="477"/>
        <end position="499"/>
    </location>
</feature>
<evidence type="ECO:0000256" key="4">
    <source>
        <dbReference type="ARBA" id="ARBA00023136"/>
    </source>
</evidence>
<evidence type="ECO:0000256" key="1">
    <source>
        <dbReference type="ARBA" id="ARBA00004141"/>
    </source>
</evidence>
<feature type="transmembrane region" description="Helical" evidence="6">
    <location>
        <begin position="347"/>
        <end position="367"/>
    </location>
</feature>
<dbReference type="OrthoDB" id="4078873at2759"/>
<protein>
    <submittedName>
        <fullName evidence="7">Major facilitator superfamily domain-containing protein</fullName>
    </submittedName>
</protein>
<keyword evidence="5" id="KW-0325">Glycoprotein</keyword>
<organism evidence="7 8">
    <name type="scientific">Dactylonectria macrodidyma</name>
    <dbReference type="NCBI Taxonomy" id="307937"/>
    <lineage>
        <taxon>Eukaryota</taxon>
        <taxon>Fungi</taxon>
        <taxon>Dikarya</taxon>
        <taxon>Ascomycota</taxon>
        <taxon>Pezizomycotina</taxon>
        <taxon>Sordariomycetes</taxon>
        <taxon>Hypocreomycetidae</taxon>
        <taxon>Hypocreales</taxon>
        <taxon>Nectriaceae</taxon>
        <taxon>Dactylonectria</taxon>
    </lineage>
</organism>
<evidence type="ECO:0000313" key="7">
    <source>
        <dbReference type="EMBL" id="KAH7161148.1"/>
    </source>
</evidence>
<feature type="transmembrane region" description="Helical" evidence="6">
    <location>
        <begin position="307"/>
        <end position="327"/>
    </location>
</feature>
<dbReference type="EMBL" id="JAGMUV010000004">
    <property type="protein sequence ID" value="KAH7161148.1"/>
    <property type="molecule type" value="Genomic_DNA"/>
</dbReference>
<keyword evidence="4 6" id="KW-0472">Membrane</keyword>
<feature type="transmembrane region" description="Helical" evidence="6">
    <location>
        <begin position="387"/>
        <end position="405"/>
    </location>
</feature>
<dbReference type="SUPFAM" id="SSF103473">
    <property type="entry name" value="MFS general substrate transporter"/>
    <property type="match status" value="2"/>
</dbReference>
<keyword evidence="8" id="KW-1185">Reference proteome</keyword>
<feature type="transmembrane region" description="Helical" evidence="6">
    <location>
        <begin position="165"/>
        <end position="184"/>
    </location>
</feature>
<dbReference type="Pfam" id="PF07690">
    <property type="entry name" value="MFS_1"/>
    <property type="match status" value="1"/>
</dbReference>
<name>A0A9P9FHN9_9HYPO</name>
<feature type="transmembrane region" description="Helical" evidence="6">
    <location>
        <begin position="66"/>
        <end position="84"/>
    </location>
</feature>
<comment type="caution">
    <text evidence="7">The sequence shown here is derived from an EMBL/GenBank/DDBJ whole genome shotgun (WGS) entry which is preliminary data.</text>
</comment>
<evidence type="ECO:0000256" key="3">
    <source>
        <dbReference type="ARBA" id="ARBA00022989"/>
    </source>
</evidence>
<feature type="transmembrane region" description="Helical" evidence="6">
    <location>
        <begin position="553"/>
        <end position="571"/>
    </location>
</feature>